<dbReference type="Proteomes" id="UP000092713">
    <property type="component" value="Unassembled WGS sequence"/>
</dbReference>
<keyword evidence="4" id="KW-1185">Reference proteome</keyword>
<organism evidence="3 4">
    <name type="scientific">Janthinobacterium psychrotolerans</name>
    <dbReference type="NCBI Taxonomy" id="1747903"/>
    <lineage>
        <taxon>Bacteria</taxon>
        <taxon>Pseudomonadati</taxon>
        <taxon>Pseudomonadota</taxon>
        <taxon>Betaproteobacteria</taxon>
        <taxon>Burkholderiales</taxon>
        <taxon>Oxalobacteraceae</taxon>
        <taxon>Janthinobacterium</taxon>
    </lineage>
</organism>
<evidence type="ECO:0000259" key="2">
    <source>
        <dbReference type="Pfam" id="PF00857"/>
    </source>
</evidence>
<reference evidence="3 4" key="1">
    <citation type="submission" date="2016-04" db="EMBL/GenBank/DDBJ databases">
        <title>Draft genome sequence of Janthinobacterium psychrotolerans sp. nov., isolated from freshwater sediments in Denmark.</title>
        <authorList>
            <person name="Gong X."/>
            <person name="Skrivergaard S."/>
            <person name="Korsgaard B.S."/>
            <person name="Schreiber L."/>
            <person name="Marshall I.P."/>
            <person name="Finster K."/>
            <person name="Schramm A."/>
        </authorList>
    </citation>
    <scope>NUCLEOTIDE SEQUENCE [LARGE SCALE GENOMIC DNA]</scope>
    <source>
        <strain evidence="3 4">S3-2</strain>
    </source>
</reference>
<dbReference type="InterPro" id="IPR000868">
    <property type="entry name" value="Isochorismatase-like_dom"/>
</dbReference>
<dbReference type="SUPFAM" id="SSF52499">
    <property type="entry name" value="Isochorismatase-like hydrolases"/>
    <property type="match status" value="1"/>
</dbReference>
<dbReference type="InterPro" id="IPR050272">
    <property type="entry name" value="Isochorismatase-like_hydrls"/>
</dbReference>
<protein>
    <submittedName>
        <fullName evidence="3">Nicotinamidase-related amidase</fullName>
    </submittedName>
</protein>
<dbReference type="Pfam" id="PF00857">
    <property type="entry name" value="Isochorismatase"/>
    <property type="match status" value="1"/>
</dbReference>
<sequence>MSSALIVIDFQNAVLSAPPACQADIMLERIAGLIARARAAGVPVIYVQHNTADSDWAAGTHGWRFPEQIAPQPQDHVSAKNSCDAFRQTGLQQHLAQAGIKTIYMCGYATEFCIDTSVRRAASLELATVVISDAHTTRDRPHLAAPAIVEHHNRVWRQLINPGNPITLVTADAVPF</sequence>
<evidence type="ECO:0000313" key="3">
    <source>
        <dbReference type="EMBL" id="OBV39506.1"/>
    </source>
</evidence>
<dbReference type="STRING" id="1747903.ASR47_101096"/>
<dbReference type="GO" id="GO:0016787">
    <property type="term" value="F:hydrolase activity"/>
    <property type="evidence" value="ECO:0007669"/>
    <property type="project" value="UniProtKB-KW"/>
</dbReference>
<dbReference type="PANTHER" id="PTHR43540:SF14">
    <property type="entry name" value="ISOCHORISMATASE"/>
    <property type="match status" value="1"/>
</dbReference>
<dbReference type="EMBL" id="LOCQ01000053">
    <property type="protein sequence ID" value="OBV39506.1"/>
    <property type="molecule type" value="Genomic_DNA"/>
</dbReference>
<gene>
    <name evidence="3" type="ORF">ASR47_101096</name>
</gene>
<dbReference type="AlphaFoldDB" id="A0A1A7C0P0"/>
<dbReference type="RefSeq" id="WP_065307852.1">
    <property type="nucleotide sequence ID" value="NZ_LOCQ01000053.1"/>
</dbReference>
<feature type="domain" description="Isochorismatase-like" evidence="2">
    <location>
        <begin position="3"/>
        <end position="141"/>
    </location>
</feature>
<keyword evidence="1" id="KW-0378">Hydrolase</keyword>
<dbReference type="PANTHER" id="PTHR43540">
    <property type="entry name" value="PEROXYUREIDOACRYLATE/UREIDOACRYLATE AMIDOHYDROLASE-RELATED"/>
    <property type="match status" value="1"/>
</dbReference>
<evidence type="ECO:0000256" key="1">
    <source>
        <dbReference type="ARBA" id="ARBA00022801"/>
    </source>
</evidence>
<dbReference type="Gene3D" id="3.40.50.850">
    <property type="entry name" value="Isochorismatase-like"/>
    <property type="match status" value="1"/>
</dbReference>
<dbReference type="InterPro" id="IPR036380">
    <property type="entry name" value="Isochorismatase-like_sf"/>
</dbReference>
<name>A0A1A7C0P0_9BURK</name>
<comment type="caution">
    <text evidence="3">The sequence shown here is derived from an EMBL/GenBank/DDBJ whole genome shotgun (WGS) entry which is preliminary data.</text>
</comment>
<evidence type="ECO:0000313" key="4">
    <source>
        <dbReference type="Proteomes" id="UP000092713"/>
    </source>
</evidence>
<proteinExistence type="predicted"/>
<dbReference type="PATRIC" id="fig|1747903.4.peg.3107"/>
<accession>A0A1A7C0P0</accession>